<name>A0A0W8F7Q4_9ZZZZ</name>
<dbReference type="EMBL" id="LNQE01001487">
    <property type="protein sequence ID" value="KUG16610.1"/>
    <property type="molecule type" value="Genomic_DNA"/>
</dbReference>
<evidence type="ECO:0000313" key="2">
    <source>
        <dbReference type="EMBL" id="KUG16610.1"/>
    </source>
</evidence>
<dbReference type="SUPFAM" id="SSF52402">
    <property type="entry name" value="Adenine nucleotide alpha hydrolases-like"/>
    <property type="match status" value="1"/>
</dbReference>
<dbReference type="InterPro" id="IPR014729">
    <property type="entry name" value="Rossmann-like_a/b/a_fold"/>
</dbReference>
<dbReference type="Gene3D" id="3.40.50.620">
    <property type="entry name" value="HUPs"/>
    <property type="match status" value="1"/>
</dbReference>
<dbReference type="CDD" id="cd23947">
    <property type="entry name" value="PAPS_reductase-like_YbdN"/>
    <property type="match status" value="1"/>
</dbReference>
<dbReference type="InterPro" id="IPR050128">
    <property type="entry name" value="Sulfate_adenylyltrnsfr_sub2"/>
</dbReference>
<feature type="domain" description="4Fe-4S ferredoxin-type" evidence="1">
    <location>
        <begin position="570"/>
        <end position="599"/>
    </location>
</feature>
<dbReference type="Gene3D" id="3.30.70.20">
    <property type="match status" value="1"/>
</dbReference>
<evidence type="ECO:0000259" key="1">
    <source>
        <dbReference type="PROSITE" id="PS51379"/>
    </source>
</evidence>
<accession>A0A0W8F7Q4</accession>
<dbReference type="PROSITE" id="PS51379">
    <property type="entry name" value="4FE4S_FER_2"/>
    <property type="match status" value="1"/>
</dbReference>
<protein>
    <submittedName>
        <fullName evidence="2">Pua-paps reductase like fusion</fullName>
    </submittedName>
</protein>
<sequence length="633" mass="72060">MQDRKRSFSPGTSELFWCRKCNLPLLSEDCSLCHRSGFRIPLSPPGDVRLCSRRGKDLLRELFLQNWGAADFLDDRLILLNKIAGMDRRDQVILEGRHIATLWFDITLDQHRLDLEIAGAALLKERAKKNLVVCHDTILKGHIKGKWLARDQIVSLPPSLEEGDSLVLRIGKFSGVGTVRRKDEAQAIRIKDVTQRDFVLSDRPTTLKDTIQANAEHLKRLEREAMAEIREYLSRTRLPVNISFSGGKDSLASLILARKLMPRIDVLFINTGLEFPETVEYVQKLCSNNKLRLHEIRGDSDFFKQAESFGPPAKDYRWCCKTNKLGPMTSFLAGQYPRGCVTIEGRRVYESFNRSSIKAVERNPYVPGQTMLSPIRNWRALEVMLYIHWNGEVPNPLYDEDYERIGCWLCPASLQSEFSRLKESHPNLYSRWNSFLHDWRGKNDLDERYVDWGFWRWRRHPPKITEMADSYGIGLTSQGSMKKEISLQAVRGRSPCGLEYSIEAILNSPQNHPFSSVANALGMLGEAKYEEDMGAALLKTDKGRATVFANGHIMIIAGREEAEELLQKVVEVILRAQMCTKCGICIRNCSRGAITLEDTIVVNQERCNHCGKCDRGCIAIDEAKKIWKGLGAS</sequence>
<proteinExistence type="predicted"/>
<comment type="caution">
    <text evidence="2">The sequence shown here is derived from an EMBL/GenBank/DDBJ whole genome shotgun (WGS) entry which is preliminary data.</text>
</comment>
<gene>
    <name evidence="2" type="ORF">ASZ90_013699</name>
</gene>
<dbReference type="Pfam" id="PF01507">
    <property type="entry name" value="PAPS_reduct"/>
    <property type="match status" value="1"/>
</dbReference>
<organism evidence="2">
    <name type="scientific">hydrocarbon metagenome</name>
    <dbReference type="NCBI Taxonomy" id="938273"/>
    <lineage>
        <taxon>unclassified sequences</taxon>
        <taxon>metagenomes</taxon>
        <taxon>ecological metagenomes</taxon>
    </lineage>
</organism>
<dbReference type="AlphaFoldDB" id="A0A0W8F7Q4"/>
<dbReference type="PANTHER" id="PTHR43196">
    <property type="entry name" value="SULFATE ADENYLYLTRANSFERASE SUBUNIT 2"/>
    <property type="match status" value="1"/>
</dbReference>
<dbReference type="InterPro" id="IPR017896">
    <property type="entry name" value="4Fe4S_Fe-S-bd"/>
</dbReference>
<dbReference type="GO" id="GO:0003824">
    <property type="term" value="F:catalytic activity"/>
    <property type="evidence" value="ECO:0007669"/>
    <property type="project" value="InterPro"/>
</dbReference>
<dbReference type="SUPFAM" id="SSF54862">
    <property type="entry name" value="4Fe-4S ferredoxins"/>
    <property type="match status" value="1"/>
</dbReference>
<dbReference type="InterPro" id="IPR002500">
    <property type="entry name" value="PAPS_reduct_dom"/>
</dbReference>
<reference evidence="2" key="1">
    <citation type="journal article" date="2015" name="Proc. Natl. Acad. Sci. U.S.A.">
        <title>Networks of energetic and metabolic interactions define dynamics in microbial communities.</title>
        <authorList>
            <person name="Embree M."/>
            <person name="Liu J.K."/>
            <person name="Al-Bassam M.M."/>
            <person name="Zengler K."/>
        </authorList>
    </citation>
    <scope>NUCLEOTIDE SEQUENCE</scope>
</reference>
<dbReference type="PANTHER" id="PTHR43196:SF2">
    <property type="entry name" value="PHOSPHOADENOSINE PHOSPHOSULFATE REDUCTASE"/>
    <property type="match status" value="1"/>
</dbReference>